<keyword evidence="3" id="KW-0274">FAD</keyword>
<dbReference type="PANTHER" id="PTHR42877:SF4">
    <property type="entry name" value="FAD_NAD(P)-BINDING DOMAIN-CONTAINING PROTEIN-RELATED"/>
    <property type="match status" value="1"/>
</dbReference>
<keyword evidence="6" id="KW-1185">Reference proteome</keyword>
<dbReference type="EMBL" id="JBHSWH010000001">
    <property type="protein sequence ID" value="MFC6707131.1"/>
    <property type="molecule type" value="Genomic_DNA"/>
</dbReference>
<dbReference type="GO" id="GO:0004497">
    <property type="term" value="F:monooxygenase activity"/>
    <property type="evidence" value="ECO:0007669"/>
    <property type="project" value="UniProtKB-KW"/>
</dbReference>
<dbReference type="PRINTS" id="PR00411">
    <property type="entry name" value="PNDRDTASEI"/>
</dbReference>
<evidence type="ECO:0000256" key="4">
    <source>
        <dbReference type="ARBA" id="ARBA00023002"/>
    </source>
</evidence>
<dbReference type="Pfam" id="PF00743">
    <property type="entry name" value="FMO-like"/>
    <property type="match status" value="1"/>
</dbReference>
<dbReference type="Gene3D" id="3.50.50.60">
    <property type="entry name" value="FAD/NAD(P)-binding domain"/>
    <property type="match status" value="3"/>
</dbReference>
<evidence type="ECO:0000256" key="2">
    <source>
        <dbReference type="ARBA" id="ARBA00022630"/>
    </source>
</evidence>
<dbReference type="InterPro" id="IPR051209">
    <property type="entry name" value="FAD-bind_Monooxygenase_sf"/>
</dbReference>
<sequence>MTSRPVEPPTIDELRRHIAAAETPALLMLTAHVTDDPGILREEWRPDPVALPRGSASAADDASIRELCLRLLEPHLAGMADWPERPSALVMSAIGEWVLGESAGEVQGLLHQAFVPAGTDPRAPQWTVDQVAPGRNFRVAIVGAGISGLLAGLRMKQAGVEFVILEKDDSVGGTWTENTYPDCRTDVHSHVYSYSFLDYEWPSYFSRQHVILDSLRQFASDQGLLDHIRFGVEVTGASWNDDLATWTVSTVDRDRAEESRDYNVLVSAVGQLNRPSVPDIDGLDRFAGPAFHSAEWDHSVDFAGKRVAVIGTGASALQFGPAVAREAASVTVFQRSAPWLKPTPELREDIPDHEAWLFSHVPAYRAYYRFSIFLPRAIGQLEAVTVDPEYPPTERAVSAVNEQMRKLLTAYLEDQVTDRPDLAEQIIPDYPPGSKRIIRDDGTWIATLKRDNVRLVSDAVAAVDETGVITRGGEHIDADVICFGTGFKASDFLMPMKVTGAGGVDLHETWGIDACAYMGMTLPDFPNLFCLYGPNTNLVVHGNLVFFMECQSVYLLSAVKTLLEGGHRSMNLRPEVFEDYRDEITEASAQRAWGWSKTHSWYQNAEGRSTIMWPLSAQRYLDSTEAVDPDHYEFS</sequence>
<comment type="caution">
    <text evidence="5">The sequence shown here is derived from an EMBL/GenBank/DDBJ whole genome shotgun (WGS) entry which is preliminary data.</text>
</comment>
<dbReference type="EC" id="1.14.13.-" evidence="5"/>
<dbReference type="RefSeq" id="WP_382403799.1">
    <property type="nucleotide sequence ID" value="NZ_JBHSWH010000001.1"/>
</dbReference>
<dbReference type="PANTHER" id="PTHR42877">
    <property type="entry name" value="L-ORNITHINE N(5)-MONOOXYGENASE-RELATED"/>
    <property type="match status" value="1"/>
</dbReference>
<protein>
    <submittedName>
        <fullName evidence="5">Flavin-containing monooxygenase</fullName>
        <ecNumber evidence="5">1.14.13.-</ecNumber>
    </submittedName>
</protein>
<organism evidence="5 6">
    <name type="scientific">Flexivirga alba</name>
    <dbReference type="NCBI Taxonomy" id="702742"/>
    <lineage>
        <taxon>Bacteria</taxon>
        <taxon>Bacillati</taxon>
        <taxon>Actinomycetota</taxon>
        <taxon>Actinomycetes</taxon>
        <taxon>Micrococcales</taxon>
        <taxon>Dermacoccaceae</taxon>
        <taxon>Flexivirga</taxon>
    </lineage>
</organism>
<comment type="similarity">
    <text evidence="1">Belongs to the FAD-binding monooxygenase family.</text>
</comment>
<keyword evidence="2" id="KW-0285">Flavoprotein</keyword>
<proteinExistence type="inferred from homology"/>
<evidence type="ECO:0000313" key="5">
    <source>
        <dbReference type="EMBL" id="MFC6707131.1"/>
    </source>
</evidence>
<keyword evidence="5" id="KW-0503">Monooxygenase</keyword>
<gene>
    <name evidence="5" type="ORF">ACFQDH_18190</name>
</gene>
<evidence type="ECO:0000313" key="6">
    <source>
        <dbReference type="Proteomes" id="UP001596298"/>
    </source>
</evidence>
<dbReference type="Proteomes" id="UP001596298">
    <property type="component" value="Unassembled WGS sequence"/>
</dbReference>
<dbReference type="InterPro" id="IPR020946">
    <property type="entry name" value="Flavin_mOase-like"/>
</dbReference>
<accession>A0ABW2AJV9</accession>
<reference evidence="6" key="1">
    <citation type="journal article" date="2019" name="Int. J. Syst. Evol. Microbiol.">
        <title>The Global Catalogue of Microorganisms (GCM) 10K type strain sequencing project: providing services to taxonomists for standard genome sequencing and annotation.</title>
        <authorList>
            <consortium name="The Broad Institute Genomics Platform"/>
            <consortium name="The Broad Institute Genome Sequencing Center for Infectious Disease"/>
            <person name="Wu L."/>
            <person name="Ma J."/>
        </authorList>
    </citation>
    <scope>NUCLEOTIDE SEQUENCE [LARGE SCALE GENOMIC DNA]</scope>
    <source>
        <strain evidence="6">CCUG 58127</strain>
    </source>
</reference>
<name>A0ABW2AJV9_9MICO</name>
<keyword evidence="4 5" id="KW-0560">Oxidoreductase</keyword>
<dbReference type="SUPFAM" id="SSF51905">
    <property type="entry name" value="FAD/NAD(P)-binding domain"/>
    <property type="match status" value="2"/>
</dbReference>
<dbReference type="InterPro" id="IPR036188">
    <property type="entry name" value="FAD/NAD-bd_sf"/>
</dbReference>
<evidence type="ECO:0000256" key="3">
    <source>
        <dbReference type="ARBA" id="ARBA00022827"/>
    </source>
</evidence>
<evidence type="ECO:0000256" key="1">
    <source>
        <dbReference type="ARBA" id="ARBA00010139"/>
    </source>
</evidence>